<evidence type="ECO:0000313" key="2">
    <source>
        <dbReference type="Proteomes" id="UP000218811"/>
    </source>
</evidence>
<dbReference type="OrthoDB" id="2689725at2759"/>
<sequence>YHKVLDNLQRLVIQRLFELHRMSISQTGNMIESHSNTIKIYNQAALKLDPPKPTVDWERVSHYNFLEEAHLLRDTHNSVIDKPWTRPAIRKTMKQARWIECTQEEIKCCNIEARCLHTSICDEEAHFSGVLARLKSEQSRVYGAVAEYCERHRNINARHLDQLGKLYKLKGFTGVHYPGTHNHAAAVGVRVFPADVIN</sequence>
<reference evidence="1 2" key="1">
    <citation type="journal article" date="2012" name="Science">
        <title>The Paleozoic origin of enzymatic lignin decomposition reconstructed from 31 fungal genomes.</title>
        <authorList>
            <person name="Floudas D."/>
            <person name="Binder M."/>
            <person name="Riley R."/>
            <person name="Barry K."/>
            <person name="Blanchette R.A."/>
            <person name="Henrissat B."/>
            <person name="Martinez A.T."/>
            <person name="Otillar R."/>
            <person name="Spatafora J.W."/>
            <person name="Yadav J.S."/>
            <person name="Aerts A."/>
            <person name="Benoit I."/>
            <person name="Boyd A."/>
            <person name="Carlson A."/>
            <person name="Copeland A."/>
            <person name="Coutinho P.M."/>
            <person name="de Vries R.P."/>
            <person name="Ferreira P."/>
            <person name="Findley K."/>
            <person name="Foster B."/>
            <person name="Gaskell J."/>
            <person name="Glotzer D."/>
            <person name="Gorecki P."/>
            <person name="Heitman J."/>
            <person name="Hesse C."/>
            <person name="Hori C."/>
            <person name="Igarashi K."/>
            <person name="Jurgens J.A."/>
            <person name="Kallen N."/>
            <person name="Kersten P."/>
            <person name="Kohler A."/>
            <person name="Kuees U."/>
            <person name="Kumar T.K.A."/>
            <person name="Kuo A."/>
            <person name="LaButti K."/>
            <person name="Larrondo L.F."/>
            <person name="Lindquist E."/>
            <person name="Ling A."/>
            <person name="Lombard V."/>
            <person name="Lucas S."/>
            <person name="Lundell T."/>
            <person name="Martin R."/>
            <person name="McLaughlin D.J."/>
            <person name="Morgenstern I."/>
            <person name="Morin E."/>
            <person name="Murat C."/>
            <person name="Nagy L.G."/>
            <person name="Nolan M."/>
            <person name="Ohm R.A."/>
            <person name="Patyshakuliyeva A."/>
            <person name="Rokas A."/>
            <person name="Ruiz-Duenas F.J."/>
            <person name="Sabat G."/>
            <person name="Salamov A."/>
            <person name="Samejima M."/>
            <person name="Schmutz J."/>
            <person name="Slot J.C."/>
            <person name="St John F."/>
            <person name="Stenlid J."/>
            <person name="Sun H."/>
            <person name="Sun S."/>
            <person name="Syed K."/>
            <person name="Tsang A."/>
            <person name="Wiebenga A."/>
            <person name="Young D."/>
            <person name="Pisabarro A."/>
            <person name="Eastwood D.C."/>
            <person name="Martin F."/>
            <person name="Cullen D."/>
            <person name="Grigoriev I.V."/>
            <person name="Hibbett D.S."/>
        </authorList>
    </citation>
    <scope>NUCLEOTIDE SEQUENCE [LARGE SCALE GENOMIC DNA]</scope>
    <source>
        <strain evidence="1 2">MD-104</strain>
    </source>
</reference>
<dbReference type="Proteomes" id="UP000218811">
    <property type="component" value="Unassembled WGS sequence"/>
</dbReference>
<gene>
    <name evidence="1" type="ORF">WOLCODRAFT_83656</name>
</gene>
<accession>A0A2H3JK89</accession>
<feature type="non-terminal residue" evidence="1">
    <location>
        <position position="1"/>
    </location>
</feature>
<proteinExistence type="predicted"/>
<organism evidence="1 2">
    <name type="scientific">Wolfiporia cocos (strain MD-104)</name>
    <name type="common">Brown rot fungus</name>
    <dbReference type="NCBI Taxonomy" id="742152"/>
    <lineage>
        <taxon>Eukaryota</taxon>
        <taxon>Fungi</taxon>
        <taxon>Dikarya</taxon>
        <taxon>Basidiomycota</taxon>
        <taxon>Agaricomycotina</taxon>
        <taxon>Agaricomycetes</taxon>
        <taxon>Polyporales</taxon>
        <taxon>Phaeolaceae</taxon>
        <taxon>Wolfiporia</taxon>
    </lineage>
</organism>
<evidence type="ECO:0000313" key="1">
    <source>
        <dbReference type="EMBL" id="PCH37074.1"/>
    </source>
</evidence>
<protein>
    <submittedName>
        <fullName evidence="1">Uncharacterized protein</fullName>
    </submittedName>
</protein>
<dbReference type="STRING" id="742152.A0A2H3JK89"/>
<dbReference type="AlphaFoldDB" id="A0A2H3JK89"/>
<keyword evidence="2" id="KW-1185">Reference proteome</keyword>
<dbReference type="EMBL" id="KB467909">
    <property type="protein sequence ID" value="PCH37074.1"/>
    <property type="molecule type" value="Genomic_DNA"/>
</dbReference>
<name>A0A2H3JK89_WOLCO</name>